<proteinExistence type="predicted"/>
<sequence>MELNLDKRLGIVPEVREYYEKYRAIYNGLAAKGDYEITIGDYRKDLLGLFSKHRKYIIANVEANLQRIQAYKERLPKLLEYLNEAPLLADDGSALAQKWREQRRIQIYAPIRGAMRFDVSKLLYAAYVLPEALKDMPIRSTINSEALVVAVANSIVNPLSIPLADITKYFDAQAFPCLKDWTEDTEPAEIIQELTRLTEQVIPIERQINELYEEVRLAISNKDKSTYNTYLKASVAEALEKKETRAMFNNLLNHDFPLDLNSGLTNQSVLNRFHNGV</sequence>
<organism evidence="1 2">
    <name type="scientific">Burkholderia cenocepacia</name>
    <dbReference type="NCBI Taxonomy" id="95486"/>
    <lineage>
        <taxon>Bacteria</taxon>
        <taxon>Pseudomonadati</taxon>
        <taxon>Pseudomonadota</taxon>
        <taxon>Betaproteobacteria</taxon>
        <taxon>Burkholderiales</taxon>
        <taxon>Burkholderiaceae</taxon>
        <taxon>Burkholderia</taxon>
        <taxon>Burkholderia cepacia complex</taxon>
    </lineage>
</organism>
<reference evidence="1 2" key="2">
    <citation type="journal article" date="2017" name="Front. Microbiol.">
        <title>Genomics Reveals a Unique Clone of Burkholderia cenocepacia Harboring an Actively Excising Novel Genomic Island.</title>
        <authorList>
            <person name="Patil P.P."/>
            <person name="Mali S."/>
            <person name="Midha S."/>
            <person name="Gautam V."/>
            <person name="Dash L."/>
            <person name="Kumar S."/>
            <person name="Shastri J."/>
            <person name="Singhal L."/>
            <person name="Patil P.B."/>
        </authorList>
    </citation>
    <scope>NUCLEOTIDE SEQUENCE [LARGE SCALE GENOMIC DNA]</scope>
    <source>
        <strain evidence="1 2">BC-19</strain>
    </source>
</reference>
<evidence type="ECO:0000313" key="1">
    <source>
        <dbReference type="EMBL" id="MCW3712047.1"/>
    </source>
</evidence>
<evidence type="ECO:0000313" key="2">
    <source>
        <dbReference type="Proteomes" id="UP000191686"/>
    </source>
</evidence>
<dbReference type="AlphaFoldDB" id="A0ABD4UDC7"/>
<comment type="caution">
    <text evidence="1">The sequence shown here is derived from an EMBL/GenBank/DDBJ whole genome shotgun (WGS) entry which is preliminary data.</text>
</comment>
<gene>
    <name evidence="1" type="ORF">UE95_012195</name>
</gene>
<dbReference type="Proteomes" id="UP000191686">
    <property type="component" value="Unassembled WGS sequence"/>
</dbReference>
<name>A0ABD4UDC7_9BURK</name>
<protein>
    <submittedName>
        <fullName evidence="1">Uncharacterized protein</fullName>
    </submittedName>
</protein>
<reference evidence="1 2" key="1">
    <citation type="journal article" date="2017" name="Front. Microbiol.">
        <title>Genomics reveals a unique clone of Burkholderia cenocepacia harbouring an actively excising novel genomic island.</title>
        <authorList>
            <person name="Patil P."/>
            <person name="Mali S."/>
            <person name="Midha S."/>
            <person name="Gautam V."/>
            <person name="Dash L."/>
            <person name="Kumar S."/>
            <person name="Shastri J."/>
            <person name="Singhal L."/>
            <person name="Patil P.B."/>
        </authorList>
    </citation>
    <scope>NUCLEOTIDE SEQUENCE [LARGE SCALE GENOMIC DNA]</scope>
    <source>
        <strain evidence="1 2">BC-19</strain>
    </source>
</reference>
<accession>A0ABD4UDC7</accession>
<dbReference type="RefSeq" id="WP_080323442.1">
    <property type="nucleotide sequence ID" value="NZ_JYMX02000008.1"/>
</dbReference>
<dbReference type="EMBL" id="JYMX02000008">
    <property type="protein sequence ID" value="MCW3712047.1"/>
    <property type="molecule type" value="Genomic_DNA"/>
</dbReference>